<sequence length="48" mass="6129">MRYVAPCVQDFLSIRYYYSEWFIGYVNDENKYEIFMGWYKYVHKAYDY</sequence>
<keyword evidence="2" id="KW-1185">Reference proteome</keyword>
<evidence type="ECO:0000313" key="2">
    <source>
        <dbReference type="Proteomes" id="UP000032142"/>
    </source>
</evidence>
<proteinExistence type="predicted"/>
<dbReference type="Proteomes" id="UP000032142">
    <property type="component" value="Unassembled WGS sequence"/>
</dbReference>
<protein>
    <submittedName>
        <fullName evidence="1">Arginine n-methyltransferase 2</fullName>
    </submittedName>
</protein>
<dbReference type="EMBL" id="KN426132">
    <property type="protein sequence ID" value="KHG23734.1"/>
    <property type="molecule type" value="Genomic_DNA"/>
</dbReference>
<gene>
    <name evidence="1" type="ORF">F383_03382</name>
</gene>
<reference evidence="2" key="1">
    <citation type="submission" date="2014-09" db="EMBL/GenBank/DDBJ databases">
        <authorList>
            <person name="Mudge J."/>
            <person name="Ramaraj T."/>
            <person name="Lindquist I.E."/>
            <person name="Bharti A.K."/>
            <person name="Sundararajan A."/>
            <person name="Cameron C.T."/>
            <person name="Woodward J.E."/>
            <person name="May G.D."/>
            <person name="Brubaker C."/>
            <person name="Broadhvest J."/>
            <person name="Wilkins T.A."/>
        </authorList>
    </citation>
    <scope>NUCLEOTIDE SEQUENCE</scope>
    <source>
        <strain evidence="2">cv. AKA8401</strain>
    </source>
</reference>
<dbReference type="AlphaFoldDB" id="A0A0B0PH10"/>
<accession>A0A0B0PH10</accession>
<name>A0A0B0PH10_GOSAR</name>
<keyword evidence="1" id="KW-0489">Methyltransferase</keyword>
<organism evidence="1 2">
    <name type="scientific">Gossypium arboreum</name>
    <name type="common">Tree cotton</name>
    <name type="synonym">Gossypium nanking</name>
    <dbReference type="NCBI Taxonomy" id="29729"/>
    <lineage>
        <taxon>Eukaryota</taxon>
        <taxon>Viridiplantae</taxon>
        <taxon>Streptophyta</taxon>
        <taxon>Embryophyta</taxon>
        <taxon>Tracheophyta</taxon>
        <taxon>Spermatophyta</taxon>
        <taxon>Magnoliopsida</taxon>
        <taxon>eudicotyledons</taxon>
        <taxon>Gunneridae</taxon>
        <taxon>Pentapetalae</taxon>
        <taxon>rosids</taxon>
        <taxon>malvids</taxon>
        <taxon>Malvales</taxon>
        <taxon>Malvaceae</taxon>
        <taxon>Malvoideae</taxon>
        <taxon>Gossypium</taxon>
    </lineage>
</organism>
<dbReference type="GO" id="GO:0032259">
    <property type="term" value="P:methylation"/>
    <property type="evidence" value="ECO:0007669"/>
    <property type="project" value="UniProtKB-KW"/>
</dbReference>
<evidence type="ECO:0000313" key="1">
    <source>
        <dbReference type="EMBL" id="KHG23734.1"/>
    </source>
</evidence>
<keyword evidence="1" id="KW-0808">Transferase</keyword>
<dbReference type="GO" id="GO:0008168">
    <property type="term" value="F:methyltransferase activity"/>
    <property type="evidence" value="ECO:0007669"/>
    <property type="project" value="UniProtKB-KW"/>
</dbReference>